<keyword evidence="6" id="KW-1185">Reference proteome</keyword>
<dbReference type="SUPFAM" id="SSF55347">
    <property type="entry name" value="Glyceraldehyde-3-phosphate dehydrogenase-like, C-terminal domain"/>
    <property type="match status" value="1"/>
</dbReference>
<evidence type="ECO:0000313" key="6">
    <source>
        <dbReference type="Proteomes" id="UP000751614"/>
    </source>
</evidence>
<comment type="caution">
    <text evidence="5">The sequence shown here is derived from an EMBL/GenBank/DDBJ whole genome shotgun (WGS) entry which is preliminary data.</text>
</comment>
<name>A0ABY2WKK0_9FLAO</name>
<feature type="domain" description="GFO/IDH/MocA-like oxidoreductase" evidence="4">
    <location>
        <begin position="133"/>
        <end position="247"/>
    </location>
</feature>
<dbReference type="EMBL" id="VCNI01000002">
    <property type="protein sequence ID" value="TMU55145.1"/>
    <property type="molecule type" value="Genomic_DNA"/>
</dbReference>
<accession>A0ABY2WKK0</accession>
<dbReference type="PANTHER" id="PTHR22604">
    <property type="entry name" value="OXIDOREDUCTASES"/>
    <property type="match status" value="1"/>
</dbReference>
<sequence length="328" mass="37282">MKKKIRWGIVGLGRIAKLFAEDLQLVKDAELVAVASNNMDRARDFAEIFGVQNYYENYENLFKDKLVDIVYVATLHHTHARVSIAAMNHGKHVLCEKPVAINQRETKEMVATSNVNRVFFMEAFWTRFNPSILKIKELIDSGEIGRLRYINAEFTFYKLDDDPNARSLNVDLAGGSLLDMGVYPIFLSYLMLGVPKDIVAKSKFFDTGAEIQTAMIFDYPEAQAVLYSGFANNTDMKAKICGEEGEIFIHPIWHETQGFTLVKNGWQKTYDLPTIGKGFTYEILETHKCIGQGEIESKIWSHNDSSSLMEVVDSVRKLAGIEFPFEHQ</sequence>
<dbReference type="RefSeq" id="WP_138837000.1">
    <property type="nucleotide sequence ID" value="NZ_VCNI01000002.1"/>
</dbReference>
<comment type="similarity">
    <text evidence="1">Belongs to the Gfo/Idh/MocA family.</text>
</comment>
<dbReference type="Pfam" id="PF01408">
    <property type="entry name" value="GFO_IDH_MocA"/>
    <property type="match status" value="1"/>
</dbReference>
<keyword evidence="2" id="KW-0560">Oxidoreductase</keyword>
<dbReference type="InterPro" id="IPR000683">
    <property type="entry name" value="Gfo/Idh/MocA-like_OxRdtase_N"/>
</dbReference>
<dbReference type="Pfam" id="PF22725">
    <property type="entry name" value="GFO_IDH_MocA_C3"/>
    <property type="match status" value="1"/>
</dbReference>
<evidence type="ECO:0000256" key="2">
    <source>
        <dbReference type="ARBA" id="ARBA00023002"/>
    </source>
</evidence>
<dbReference type="InterPro" id="IPR036291">
    <property type="entry name" value="NAD(P)-bd_dom_sf"/>
</dbReference>
<evidence type="ECO:0000313" key="5">
    <source>
        <dbReference type="EMBL" id="TMU55145.1"/>
    </source>
</evidence>
<evidence type="ECO:0000259" key="4">
    <source>
        <dbReference type="Pfam" id="PF22725"/>
    </source>
</evidence>
<gene>
    <name evidence="5" type="ORF">FGG15_13255</name>
</gene>
<dbReference type="InterPro" id="IPR055170">
    <property type="entry name" value="GFO_IDH_MocA-like_dom"/>
</dbReference>
<dbReference type="Proteomes" id="UP000751614">
    <property type="component" value="Unassembled WGS sequence"/>
</dbReference>
<evidence type="ECO:0000256" key="1">
    <source>
        <dbReference type="ARBA" id="ARBA00010928"/>
    </source>
</evidence>
<dbReference type="SUPFAM" id="SSF51735">
    <property type="entry name" value="NAD(P)-binding Rossmann-fold domains"/>
    <property type="match status" value="1"/>
</dbReference>
<feature type="domain" description="Gfo/Idh/MocA-like oxidoreductase N-terminal" evidence="3">
    <location>
        <begin position="5"/>
        <end position="121"/>
    </location>
</feature>
<organism evidence="5 6">
    <name type="scientific">Flagellimonas algicola</name>
    <dbReference type="NCBI Taxonomy" id="2583815"/>
    <lineage>
        <taxon>Bacteria</taxon>
        <taxon>Pseudomonadati</taxon>
        <taxon>Bacteroidota</taxon>
        <taxon>Flavobacteriia</taxon>
        <taxon>Flavobacteriales</taxon>
        <taxon>Flavobacteriaceae</taxon>
        <taxon>Flagellimonas</taxon>
    </lineage>
</organism>
<protein>
    <submittedName>
        <fullName evidence="5">Gfo/Idh/MocA family oxidoreductase</fullName>
    </submittedName>
</protein>
<reference evidence="5 6" key="1">
    <citation type="submission" date="2019-05" db="EMBL/GenBank/DDBJ databases">
        <title>Flagellimonas sp. AsT0115, sp. nov., isolated from a marine red algae, Asparagopsis taxiformis.</title>
        <authorList>
            <person name="Kim J."/>
            <person name="Jeong S.E."/>
            <person name="Jeon C.O."/>
        </authorList>
    </citation>
    <scope>NUCLEOTIDE SEQUENCE [LARGE SCALE GENOMIC DNA]</scope>
    <source>
        <strain evidence="5 6">AsT0115</strain>
    </source>
</reference>
<dbReference type="Gene3D" id="3.40.50.720">
    <property type="entry name" value="NAD(P)-binding Rossmann-like Domain"/>
    <property type="match status" value="1"/>
</dbReference>
<evidence type="ECO:0000259" key="3">
    <source>
        <dbReference type="Pfam" id="PF01408"/>
    </source>
</evidence>
<proteinExistence type="inferred from homology"/>
<dbReference type="PANTHER" id="PTHR22604:SF105">
    <property type="entry name" value="TRANS-1,2-DIHYDROBENZENE-1,2-DIOL DEHYDROGENASE"/>
    <property type="match status" value="1"/>
</dbReference>
<dbReference type="InterPro" id="IPR050984">
    <property type="entry name" value="Gfo/Idh/MocA_domain"/>
</dbReference>
<dbReference type="Gene3D" id="3.30.360.10">
    <property type="entry name" value="Dihydrodipicolinate Reductase, domain 2"/>
    <property type="match status" value="1"/>
</dbReference>